<reference evidence="1" key="1">
    <citation type="journal article" date="2019" name="bioRxiv">
        <title>The Genome of the Zebra Mussel, Dreissena polymorpha: A Resource for Invasive Species Research.</title>
        <authorList>
            <person name="McCartney M.A."/>
            <person name="Auch B."/>
            <person name="Kono T."/>
            <person name="Mallez S."/>
            <person name="Zhang Y."/>
            <person name="Obille A."/>
            <person name="Becker A."/>
            <person name="Abrahante J.E."/>
            <person name="Garbe J."/>
            <person name="Badalamenti J.P."/>
            <person name="Herman A."/>
            <person name="Mangelson H."/>
            <person name="Liachko I."/>
            <person name="Sullivan S."/>
            <person name="Sone E.D."/>
            <person name="Koren S."/>
            <person name="Silverstein K.A.T."/>
            <person name="Beckman K.B."/>
            <person name="Gohl D.M."/>
        </authorList>
    </citation>
    <scope>NUCLEOTIDE SEQUENCE</scope>
    <source>
        <strain evidence="1">Duluth1</strain>
        <tissue evidence="1">Whole animal</tissue>
    </source>
</reference>
<dbReference type="AlphaFoldDB" id="A0A9D4KCI9"/>
<evidence type="ECO:0000313" key="2">
    <source>
        <dbReference type="Proteomes" id="UP000828390"/>
    </source>
</evidence>
<accession>A0A9D4KCI9</accession>
<organism evidence="1 2">
    <name type="scientific">Dreissena polymorpha</name>
    <name type="common">Zebra mussel</name>
    <name type="synonym">Mytilus polymorpha</name>
    <dbReference type="NCBI Taxonomy" id="45954"/>
    <lineage>
        <taxon>Eukaryota</taxon>
        <taxon>Metazoa</taxon>
        <taxon>Spiralia</taxon>
        <taxon>Lophotrochozoa</taxon>
        <taxon>Mollusca</taxon>
        <taxon>Bivalvia</taxon>
        <taxon>Autobranchia</taxon>
        <taxon>Heteroconchia</taxon>
        <taxon>Euheterodonta</taxon>
        <taxon>Imparidentia</taxon>
        <taxon>Neoheterodontei</taxon>
        <taxon>Myida</taxon>
        <taxon>Dreissenoidea</taxon>
        <taxon>Dreissenidae</taxon>
        <taxon>Dreissena</taxon>
    </lineage>
</organism>
<reference evidence="1" key="2">
    <citation type="submission" date="2020-11" db="EMBL/GenBank/DDBJ databases">
        <authorList>
            <person name="McCartney M.A."/>
            <person name="Auch B."/>
            <person name="Kono T."/>
            <person name="Mallez S."/>
            <person name="Becker A."/>
            <person name="Gohl D.M."/>
            <person name="Silverstein K.A.T."/>
            <person name="Koren S."/>
            <person name="Bechman K.B."/>
            <person name="Herman A."/>
            <person name="Abrahante J.E."/>
            <person name="Garbe J."/>
        </authorList>
    </citation>
    <scope>NUCLEOTIDE SEQUENCE</scope>
    <source>
        <strain evidence="1">Duluth1</strain>
        <tissue evidence="1">Whole animal</tissue>
    </source>
</reference>
<proteinExistence type="predicted"/>
<comment type="caution">
    <text evidence="1">The sequence shown here is derived from an EMBL/GenBank/DDBJ whole genome shotgun (WGS) entry which is preliminary data.</text>
</comment>
<gene>
    <name evidence="1" type="ORF">DPMN_110721</name>
</gene>
<evidence type="ECO:0000313" key="1">
    <source>
        <dbReference type="EMBL" id="KAH3837335.1"/>
    </source>
</evidence>
<sequence>MPHAAESLLKVEEDVEDLTLVLQVFLKKTLQLKIYCALSSSESSLHFGQQCFSTIFRTI</sequence>
<dbReference type="EMBL" id="JAIWYP010000004">
    <property type="protein sequence ID" value="KAH3837335.1"/>
    <property type="molecule type" value="Genomic_DNA"/>
</dbReference>
<name>A0A9D4KCI9_DREPO</name>
<protein>
    <submittedName>
        <fullName evidence="1">Uncharacterized protein</fullName>
    </submittedName>
</protein>
<keyword evidence="2" id="KW-1185">Reference proteome</keyword>
<dbReference type="Proteomes" id="UP000828390">
    <property type="component" value="Unassembled WGS sequence"/>
</dbReference>